<dbReference type="EMBL" id="CAXKWB010003319">
    <property type="protein sequence ID" value="CAL4068931.1"/>
    <property type="molecule type" value="Genomic_DNA"/>
</dbReference>
<feature type="compositionally biased region" description="Polar residues" evidence="2">
    <location>
        <begin position="96"/>
        <end position="112"/>
    </location>
</feature>
<feature type="non-terminal residue" evidence="3">
    <location>
        <position position="190"/>
    </location>
</feature>
<accession>A0AAV2Q257</accession>
<protein>
    <submittedName>
        <fullName evidence="3">Uncharacterized protein</fullName>
    </submittedName>
</protein>
<sequence length="190" mass="21630">GWMNEIEYYTPETYHVSDTHSVFVRLQGSRLKIDHPRGKIPKHARSKEEIHNTVFLNHREYNIAGCEVQLYPQNLPRRWLWSRKYPICIRLKGGDTSPSPDSAGSTPCSSARDSPFHMAAGTVPVREGSVESGDGNWSLSNNKSVSTDESAEDLMNTSLDMASFEEITTEMCQEKSLFLFARTDREKDDW</sequence>
<evidence type="ECO:0000313" key="4">
    <source>
        <dbReference type="Proteomes" id="UP001497623"/>
    </source>
</evidence>
<evidence type="ECO:0000313" key="3">
    <source>
        <dbReference type="EMBL" id="CAL4068931.1"/>
    </source>
</evidence>
<dbReference type="Proteomes" id="UP001497623">
    <property type="component" value="Unassembled WGS sequence"/>
</dbReference>
<proteinExistence type="predicted"/>
<reference evidence="3 4" key="1">
    <citation type="submission" date="2024-05" db="EMBL/GenBank/DDBJ databases">
        <authorList>
            <person name="Wallberg A."/>
        </authorList>
    </citation>
    <scope>NUCLEOTIDE SEQUENCE [LARGE SCALE GENOMIC DNA]</scope>
</reference>
<feature type="region of interest" description="Disordered" evidence="2">
    <location>
        <begin position="95"/>
        <end position="152"/>
    </location>
</feature>
<dbReference type="GO" id="GO:0005789">
    <property type="term" value="C:endoplasmic reticulum membrane"/>
    <property type="evidence" value="ECO:0007669"/>
    <property type="project" value="UniProtKB-SubCell"/>
</dbReference>
<evidence type="ECO:0000256" key="1">
    <source>
        <dbReference type="ARBA" id="ARBA00004586"/>
    </source>
</evidence>
<comment type="caution">
    <text evidence="3">The sequence shown here is derived from an EMBL/GenBank/DDBJ whole genome shotgun (WGS) entry which is preliminary data.</text>
</comment>
<evidence type="ECO:0000256" key="2">
    <source>
        <dbReference type="SAM" id="MobiDB-lite"/>
    </source>
</evidence>
<dbReference type="GO" id="GO:0008289">
    <property type="term" value="F:lipid binding"/>
    <property type="evidence" value="ECO:0007669"/>
    <property type="project" value="TreeGrafter"/>
</dbReference>
<dbReference type="PANTHER" id="PTHR13466:SF0">
    <property type="entry name" value="SMP-LTD DOMAIN-CONTAINING PROTEIN"/>
    <property type="match status" value="1"/>
</dbReference>
<dbReference type="PANTHER" id="PTHR13466">
    <property type="entry name" value="TEX2 PROTEIN-RELATED"/>
    <property type="match status" value="1"/>
</dbReference>
<organism evidence="3 4">
    <name type="scientific">Meganyctiphanes norvegica</name>
    <name type="common">Northern krill</name>
    <name type="synonym">Thysanopoda norvegica</name>
    <dbReference type="NCBI Taxonomy" id="48144"/>
    <lineage>
        <taxon>Eukaryota</taxon>
        <taxon>Metazoa</taxon>
        <taxon>Ecdysozoa</taxon>
        <taxon>Arthropoda</taxon>
        <taxon>Crustacea</taxon>
        <taxon>Multicrustacea</taxon>
        <taxon>Malacostraca</taxon>
        <taxon>Eumalacostraca</taxon>
        <taxon>Eucarida</taxon>
        <taxon>Euphausiacea</taxon>
        <taxon>Euphausiidae</taxon>
        <taxon>Meganyctiphanes</taxon>
    </lineage>
</organism>
<keyword evidence="4" id="KW-1185">Reference proteome</keyword>
<gene>
    <name evidence="3" type="ORF">MNOR_LOCUS7497</name>
</gene>
<feature type="compositionally biased region" description="Polar residues" evidence="2">
    <location>
        <begin position="135"/>
        <end position="148"/>
    </location>
</feature>
<name>A0AAV2Q257_MEGNR</name>
<comment type="subcellular location">
    <subcellularLocation>
        <location evidence="1">Endoplasmic reticulum membrane</location>
    </subcellularLocation>
</comment>
<dbReference type="AlphaFoldDB" id="A0AAV2Q257"/>
<feature type="non-terminal residue" evidence="3">
    <location>
        <position position="1"/>
    </location>
</feature>